<dbReference type="EMBL" id="JAQIZT010000001">
    <property type="protein sequence ID" value="KAJ7013430.1"/>
    <property type="molecule type" value="Genomic_DNA"/>
</dbReference>
<accession>A0AAD6WHV9</accession>
<organism evidence="1 2">
    <name type="scientific">Populus alba x Populus x berolinensis</name>
    <dbReference type="NCBI Taxonomy" id="444605"/>
    <lineage>
        <taxon>Eukaryota</taxon>
        <taxon>Viridiplantae</taxon>
        <taxon>Streptophyta</taxon>
        <taxon>Embryophyta</taxon>
        <taxon>Tracheophyta</taxon>
        <taxon>Spermatophyta</taxon>
        <taxon>Magnoliopsida</taxon>
        <taxon>eudicotyledons</taxon>
        <taxon>Gunneridae</taxon>
        <taxon>Pentapetalae</taxon>
        <taxon>rosids</taxon>
        <taxon>fabids</taxon>
        <taxon>Malpighiales</taxon>
        <taxon>Salicaceae</taxon>
        <taxon>Saliceae</taxon>
        <taxon>Populus</taxon>
    </lineage>
</organism>
<evidence type="ECO:0000313" key="1">
    <source>
        <dbReference type="EMBL" id="KAJ7013430.1"/>
    </source>
</evidence>
<reference evidence="1 2" key="1">
    <citation type="journal article" date="2023" name="Mol. Ecol. Resour.">
        <title>Chromosome-level genome assembly of a triploid poplar Populus alba 'Berolinensis'.</title>
        <authorList>
            <person name="Chen S."/>
            <person name="Yu Y."/>
            <person name="Wang X."/>
            <person name="Wang S."/>
            <person name="Zhang T."/>
            <person name="Zhou Y."/>
            <person name="He R."/>
            <person name="Meng N."/>
            <person name="Wang Y."/>
            <person name="Liu W."/>
            <person name="Liu Z."/>
            <person name="Liu J."/>
            <person name="Guo Q."/>
            <person name="Huang H."/>
            <person name="Sederoff R.R."/>
            <person name="Wang G."/>
            <person name="Qu G."/>
            <person name="Chen S."/>
        </authorList>
    </citation>
    <scope>NUCLEOTIDE SEQUENCE [LARGE SCALE GENOMIC DNA]</scope>
    <source>
        <strain evidence="1">SC-2020</strain>
    </source>
</reference>
<sequence length="183" mass="21085">MRGIGIEVDREEWKRWVMHVDLLSAKGAELMPQFSIAMKIKCSYEPQDCVISNLYCFLLLEGIMPQKNYAFLMQNSCMDFEPFTLLLQIQDLSSMVSRTCIRIGEILFHGMAGLLSKERSVNFPKVIDGDEQGATSKHLHFNVTNASLEAEKRALYYLDIKCMPAPYKHSFPDRLFVAFDTWE</sequence>
<protein>
    <submittedName>
        <fullName evidence="1">Uncharacterized protein</fullName>
    </submittedName>
</protein>
<keyword evidence="2" id="KW-1185">Reference proteome</keyword>
<dbReference type="Proteomes" id="UP001164929">
    <property type="component" value="Chromosome 1"/>
</dbReference>
<evidence type="ECO:0000313" key="2">
    <source>
        <dbReference type="Proteomes" id="UP001164929"/>
    </source>
</evidence>
<gene>
    <name evidence="1" type="ORF">NC653_003188</name>
</gene>
<proteinExistence type="predicted"/>
<dbReference type="AlphaFoldDB" id="A0AAD6WHV9"/>
<comment type="caution">
    <text evidence="1">The sequence shown here is derived from an EMBL/GenBank/DDBJ whole genome shotgun (WGS) entry which is preliminary data.</text>
</comment>
<name>A0AAD6WHV9_9ROSI</name>